<gene>
    <name evidence="4" type="ORF">WR25_04948</name>
</gene>
<evidence type="ECO:0000256" key="2">
    <source>
        <dbReference type="SAM" id="MobiDB-lite"/>
    </source>
</evidence>
<feature type="region of interest" description="Disordered" evidence="2">
    <location>
        <begin position="50"/>
        <end position="128"/>
    </location>
</feature>
<evidence type="ECO:0000259" key="3">
    <source>
        <dbReference type="PROSITE" id="PS50157"/>
    </source>
</evidence>
<sequence>MSITSADDKDVEVVEEKKVYPTRLRKREEEKAKCLAQGLKYEEPKKKIIYEPQDWARRNSSHSESGPESDSEVELIEISDKEEDDWTRKTPKSKLMRIKSIKKVGTPNNKIEKPKSSPSKPKPPKDDEELKCQCGLVIKGHNNLHQHLVLEHPPPTIHHCTKCNQNTKGLRNNFLCRICSKFVLHMKEHMKEHYRDRATDKCMYECRLCYKIFKTVDEVMDHERRLHGTLGAKQVHQQPTGPAHIYMCEYCHEKFPKKRERDVHAGSHYEPILPLMWDKIITLHEGLCNSNVVSVDQCPFCMRTLGGGNSYRTHMVLAHLLEDPFEFTKELGIYEQFEELGLFPKTGIKQEQKDEVVEENKPLTMGAIPDLA</sequence>
<evidence type="ECO:0000313" key="5">
    <source>
        <dbReference type="Proteomes" id="UP000218231"/>
    </source>
</evidence>
<feature type="compositionally biased region" description="Acidic residues" evidence="2">
    <location>
        <begin position="67"/>
        <end position="85"/>
    </location>
</feature>
<dbReference type="PROSITE" id="PS50157">
    <property type="entry name" value="ZINC_FINGER_C2H2_2"/>
    <property type="match status" value="1"/>
</dbReference>
<dbReference type="GO" id="GO:0008270">
    <property type="term" value="F:zinc ion binding"/>
    <property type="evidence" value="ECO:0007669"/>
    <property type="project" value="UniProtKB-KW"/>
</dbReference>
<accession>A0A2A2JQP3</accession>
<organism evidence="4 5">
    <name type="scientific">Diploscapter pachys</name>
    <dbReference type="NCBI Taxonomy" id="2018661"/>
    <lineage>
        <taxon>Eukaryota</taxon>
        <taxon>Metazoa</taxon>
        <taxon>Ecdysozoa</taxon>
        <taxon>Nematoda</taxon>
        <taxon>Chromadorea</taxon>
        <taxon>Rhabditida</taxon>
        <taxon>Rhabditina</taxon>
        <taxon>Rhabditomorpha</taxon>
        <taxon>Rhabditoidea</taxon>
        <taxon>Rhabditidae</taxon>
        <taxon>Diploscapter</taxon>
    </lineage>
</organism>
<keyword evidence="1" id="KW-0479">Metal-binding</keyword>
<dbReference type="Gene3D" id="3.30.160.60">
    <property type="entry name" value="Classic Zinc Finger"/>
    <property type="match status" value="1"/>
</dbReference>
<name>A0A2A2JQP3_9BILA</name>
<feature type="compositionally biased region" description="Basic residues" evidence="2">
    <location>
        <begin position="89"/>
        <end position="102"/>
    </location>
</feature>
<reference evidence="4 5" key="1">
    <citation type="journal article" date="2017" name="Curr. Biol.">
        <title>Genome architecture and evolution of a unichromosomal asexual nematode.</title>
        <authorList>
            <person name="Fradin H."/>
            <person name="Zegar C."/>
            <person name="Gutwein M."/>
            <person name="Lucas J."/>
            <person name="Kovtun M."/>
            <person name="Corcoran D."/>
            <person name="Baugh L.R."/>
            <person name="Kiontke K."/>
            <person name="Gunsalus K."/>
            <person name="Fitch D.H."/>
            <person name="Piano F."/>
        </authorList>
    </citation>
    <scope>NUCLEOTIDE SEQUENCE [LARGE SCALE GENOMIC DNA]</scope>
    <source>
        <strain evidence="4">PF1309</strain>
    </source>
</reference>
<feature type="domain" description="C2H2-type" evidence="3">
    <location>
        <begin position="204"/>
        <end position="227"/>
    </location>
</feature>
<evidence type="ECO:0000313" key="4">
    <source>
        <dbReference type="EMBL" id="PAV64044.1"/>
    </source>
</evidence>
<dbReference type="EMBL" id="LIAE01010286">
    <property type="protein sequence ID" value="PAV64044.1"/>
    <property type="molecule type" value="Genomic_DNA"/>
</dbReference>
<dbReference type="AlphaFoldDB" id="A0A2A2JQP3"/>
<dbReference type="Proteomes" id="UP000218231">
    <property type="component" value="Unassembled WGS sequence"/>
</dbReference>
<dbReference type="OrthoDB" id="5803930at2759"/>
<dbReference type="SMART" id="SM00355">
    <property type="entry name" value="ZnF_C2H2"/>
    <property type="match status" value="5"/>
</dbReference>
<protein>
    <recommendedName>
        <fullName evidence="3">C2H2-type domain-containing protein</fullName>
    </recommendedName>
</protein>
<evidence type="ECO:0000256" key="1">
    <source>
        <dbReference type="PROSITE-ProRule" id="PRU00042"/>
    </source>
</evidence>
<keyword evidence="5" id="KW-1185">Reference proteome</keyword>
<keyword evidence="1" id="KW-0862">Zinc</keyword>
<keyword evidence="1" id="KW-0863">Zinc-finger</keyword>
<proteinExistence type="predicted"/>
<dbReference type="PROSITE" id="PS00028">
    <property type="entry name" value="ZINC_FINGER_C2H2_1"/>
    <property type="match status" value="3"/>
</dbReference>
<dbReference type="STRING" id="2018661.A0A2A2JQP3"/>
<dbReference type="InterPro" id="IPR013087">
    <property type="entry name" value="Znf_C2H2_type"/>
</dbReference>
<comment type="caution">
    <text evidence="4">The sequence shown here is derived from an EMBL/GenBank/DDBJ whole genome shotgun (WGS) entry which is preliminary data.</text>
</comment>